<feature type="transmembrane region" description="Helical" evidence="1">
    <location>
        <begin position="108"/>
        <end position="129"/>
    </location>
</feature>
<feature type="chain" id="PRO_5022775777" evidence="2">
    <location>
        <begin position="16"/>
        <end position="141"/>
    </location>
</feature>
<name>A0A5B7JCB0_PORTR</name>
<dbReference type="Proteomes" id="UP000324222">
    <property type="component" value="Unassembled WGS sequence"/>
</dbReference>
<evidence type="ECO:0000256" key="2">
    <source>
        <dbReference type="SAM" id="SignalP"/>
    </source>
</evidence>
<evidence type="ECO:0000313" key="4">
    <source>
        <dbReference type="Proteomes" id="UP000324222"/>
    </source>
</evidence>
<reference evidence="3 4" key="1">
    <citation type="submission" date="2019-05" db="EMBL/GenBank/DDBJ databases">
        <title>Another draft genome of Portunus trituberculatus and its Hox gene families provides insights of decapod evolution.</title>
        <authorList>
            <person name="Jeong J.-H."/>
            <person name="Song I."/>
            <person name="Kim S."/>
            <person name="Choi T."/>
            <person name="Kim D."/>
            <person name="Ryu S."/>
            <person name="Kim W."/>
        </authorList>
    </citation>
    <scope>NUCLEOTIDE SEQUENCE [LARGE SCALE GENOMIC DNA]</scope>
    <source>
        <tissue evidence="3">Muscle</tissue>
    </source>
</reference>
<keyword evidence="4" id="KW-1185">Reference proteome</keyword>
<keyword evidence="1" id="KW-1133">Transmembrane helix</keyword>
<feature type="signal peptide" evidence="2">
    <location>
        <begin position="1"/>
        <end position="15"/>
    </location>
</feature>
<feature type="transmembrane region" description="Helical" evidence="1">
    <location>
        <begin position="82"/>
        <end position="102"/>
    </location>
</feature>
<protein>
    <submittedName>
        <fullName evidence="3">Uncharacterized protein</fullName>
    </submittedName>
</protein>
<dbReference type="EMBL" id="VSRR010086232">
    <property type="protein sequence ID" value="MPC90997.1"/>
    <property type="molecule type" value="Genomic_DNA"/>
</dbReference>
<evidence type="ECO:0000256" key="1">
    <source>
        <dbReference type="SAM" id="Phobius"/>
    </source>
</evidence>
<proteinExistence type="predicted"/>
<gene>
    <name evidence="3" type="ORF">E2C01_086005</name>
</gene>
<keyword evidence="2" id="KW-0732">Signal</keyword>
<sequence length="141" mass="15584">MICCAGLVWSSLVWSGLFTVRAPPEAVIGCPPMATVGALSGDVISSPRAAYLWLCCPAAVCSLIACSRGAPECESVFMSLPCVLFLMEFVFKLCFFLFLYSLLLLCMYFFSFSLSLLLVSLFSSACYVLKNFRSRFWFISP</sequence>
<accession>A0A5B7JCB0</accession>
<evidence type="ECO:0000313" key="3">
    <source>
        <dbReference type="EMBL" id="MPC90997.1"/>
    </source>
</evidence>
<keyword evidence="1" id="KW-0812">Transmembrane</keyword>
<organism evidence="3 4">
    <name type="scientific">Portunus trituberculatus</name>
    <name type="common">Swimming crab</name>
    <name type="synonym">Neptunus trituberculatus</name>
    <dbReference type="NCBI Taxonomy" id="210409"/>
    <lineage>
        <taxon>Eukaryota</taxon>
        <taxon>Metazoa</taxon>
        <taxon>Ecdysozoa</taxon>
        <taxon>Arthropoda</taxon>
        <taxon>Crustacea</taxon>
        <taxon>Multicrustacea</taxon>
        <taxon>Malacostraca</taxon>
        <taxon>Eumalacostraca</taxon>
        <taxon>Eucarida</taxon>
        <taxon>Decapoda</taxon>
        <taxon>Pleocyemata</taxon>
        <taxon>Brachyura</taxon>
        <taxon>Eubrachyura</taxon>
        <taxon>Portunoidea</taxon>
        <taxon>Portunidae</taxon>
        <taxon>Portuninae</taxon>
        <taxon>Portunus</taxon>
    </lineage>
</organism>
<dbReference type="AlphaFoldDB" id="A0A5B7JCB0"/>
<comment type="caution">
    <text evidence="3">The sequence shown here is derived from an EMBL/GenBank/DDBJ whole genome shotgun (WGS) entry which is preliminary data.</text>
</comment>
<feature type="transmembrane region" description="Helical" evidence="1">
    <location>
        <begin position="50"/>
        <end position="70"/>
    </location>
</feature>
<keyword evidence="1" id="KW-0472">Membrane</keyword>